<reference evidence="1 2" key="1">
    <citation type="journal article" date="2024" name="Ann. Entomol. Soc. Am.">
        <title>Genomic analyses of the southern and eastern yellowjacket wasps (Hymenoptera: Vespidae) reveal evolutionary signatures of social life.</title>
        <authorList>
            <person name="Catto M.A."/>
            <person name="Caine P.B."/>
            <person name="Orr S.E."/>
            <person name="Hunt B.G."/>
            <person name="Goodisman M.A.D."/>
        </authorList>
    </citation>
    <scope>NUCLEOTIDE SEQUENCE [LARGE SCALE GENOMIC DNA]</scope>
    <source>
        <strain evidence="1">233</strain>
        <tissue evidence="1">Head and thorax</tissue>
    </source>
</reference>
<evidence type="ECO:0000313" key="2">
    <source>
        <dbReference type="Proteomes" id="UP001607302"/>
    </source>
</evidence>
<protein>
    <submittedName>
        <fullName evidence="1">Uncharacterized protein</fullName>
    </submittedName>
</protein>
<proteinExistence type="predicted"/>
<dbReference type="AlphaFoldDB" id="A0ABD2C238"/>
<name>A0ABD2C238_VESSQ</name>
<dbReference type="Proteomes" id="UP001607302">
    <property type="component" value="Unassembled WGS sequence"/>
</dbReference>
<sequence length="67" mass="7752">MTSLQKSYNFGWMNLCELVHHGSMKVPFILICINQDYTKYKHVISKSDRKHICNVLDVITSPPATQK</sequence>
<evidence type="ECO:0000313" key="1">
    <source>
        <dbReference type="EMBL" id="KAL2739054.1"/>
    </source>
</evidence>
<comment type="caution">
    <text evidence="1">The sequence shown here is derived from an EMBL/GenBank/DDBJ whole genome shotgun (WGS) entry which is preliminary data.</text>
</comment>
<gene>
    <name evidence="1" type="ORF">V1478_001620</name>
</gene>
<dbReference type="EMBL" id="JAUDFV010000025">
    <property type="protein sequence ID" value="KAL2739054.1"/>
    <property type="molecule type" value="Genomic_DNA"/>
</dbReference>
<organism evidence="1 2">
    <name type="scientific">Vespula squamosa</name>
    <name type="common">Southern yellow jacket</name>
    <name type="synonym">Wasp</name>
    <dbReference type="NCBI Taxonomy" id="30214"/>
    <lineage>
        <taxon>Eukaryota</taxon>
        <taxon>Metazoa</taxon>
        <taxon>Ecdysozoa</taxon>
        <taxon>Arthropoda</taxon>
        <taxon>Hexapoda</taxon>
        <taxon>Insecta</taxon>
        <taxon>Pterygota</taxon>
        <taxon>Neoptera</taxon>
        <taxon>Endopterygota</taxon>
        <taxon>Hymenoptera</taxon>
        <taxon>Apocrita</taxon>
        <taxon>Aculeata</taxon>
        <taxon>Vespoidea</taxon>
        <taxon>Vespidae</taxon>
        <taxon>Vespinae</taxon>
        <taxon>Vespula</taxon>
    </lineage>
</organism>
<keyword evidence="2" id="KW-1185">Reference proteome</keyword>
<accession>A0ABD2C238</accession>